<dbReference type="InterPro" id="IPR029753">
    <property type="entry name" value="D-isomer_DH_CS"/>
</dbReference>
<evidence type="ECO:0000256" key="3">
    <source>
        <dbReference type="ARBA" id="ARBA00005854"/>
    </source>
</evidence>
<dbReference type="PROSITE" id="PS00065">
    <property type="entry name" value="D_2_HYDROXYACID_DH_1"/>
    <property type="match status" value="1"/>
</dbReference>
<dbReference type="Pfam" id="PF19304">
    <property type="entry name" value="PGDH_inter"/>
    <property type="match status" value="1"/>
</dbReference>
<keyword evidence="6 11" id="KW-0560">Oxidoreductase</keyword>
<dbReference type="PANTHER" id="PTHR42789">
    <property type="entry name" value="D-ISOMER SPECIFIC 2-HYDROXYACID DEHYDROGENASE FAMILY PROTEIN (AFU_ORTHOLOGUE AFUA_6G10090)"/>
    <property type="match status" value="1"/>
</dbReference>
<comment type="caution">
    <text evidence="13">The sequence shown here is derived from an EMBL/GenBank/DDBJ whole genome shotgun (WGS) entry which is preliminary data.</text>
</comment>
<accession>A0A934JRZ9</accession>
<dbReference type="SUPFAM" id="SSF52283">
    <property type="entry name" value="Formate/glycerate dehydrogenase catalytic domain-like"/>
    <property type="match status" value="1"/>
</dbReference>
<dbReference type="Gene3D" id="3.30.1330.90">
    <property type="entry name" value="D-3-phosphoglycerate dehydrogenase, domain 3"/>
    <property type="match status" value="1"/>
</dbReference>
<dbReference type="AlphaFoldDB" id="A0A934JRZ9"/>
<protein>
    <recommendedName>
        <fullName evidence="4 11">D-3-phosphoglycerate dehydrogenase</fullName>
        <ecNumber evidence="11">1.1.1.95</ecNumber>
    </recommendedName>
</protein>
<dbReference type="SUPFAM" id="SSF143548">
    <property type="entry name" value="Serine metabolism enzymes domain"/>
    <property type="match status" value="1"/>
</dbReference>
<dbReference type="FunFam" id="3.30.1330.90:FF:000003">
    <property type="entry name" value="D-3-phosphoglycerate dehydrogenase"/>
    <property type="match status" value="1"/>
</dbReference>
<dbReference type="GO" id="GO:0004617">
    <property type="term" value="F:phosphoglycerate dehydrogenase activity"/>
    <property type="evidence" value="ECO:0007669"/>
    <property type="project" value="UniProtKB-UniRule"/>
</dbReference>
<evidence type="ECO:0000256" key="6">
    <source>
        <dbReference type="ARBA" id="ARBA00023002"/>
    </source>
</evidence>
<proteinExistence type="inferred from homology"/>
<dbReference type="InterPro" id="IPR036291">
    <property type="entry name" value="NAD(P)-bd_dom_sf"/>
</dbReference>
<evidence type="ECO:0000256" key="2">
    <source>
        <dbReference type="ARBA" id="ARBA00005216"/>
    </source>
</evidence>
<dbReference type="InterPro" id="IPR006140">
    <property type="entry name" value="D-isomer_DH_NAD-bd"/>
</dbReference>
<keyword evidence="5 11" id="KW-0028">Amino-acid biosynthesis</keyword>
<dbReference type="RefSeq" id="WP_337310876.1">
    <property type="nucleotide sequence ID" value="NZ_JAEKNS010000074.1"/>
</dbReference>
<evidence type="ECO:0000256" key="9">
    <source>
        <dbReference type="ARBA" id="ARBA00048126"/>
    </source>
</evidence>
<dbReference type="EC" id="1.1.1.95" evidence="11"/>
<sequence length="546" mass="57903">MSIQTEAPLSQESPAEGQEVDVLRILVADPIAADGVERLRAAAEVDVATGLDPAELIARIAGYDALVVRSETKVTAEVFAAATRLRVVGRAGVGVDNIDIEAATRHGVLVLNAPTGNTIAAAEHAIAMMLALARNIPAADASLRGGRWERSKLMGVELRDRTLGVLGLGKIGFEVARIAGEGLRMRILAHDPLVTHERAEQAGAELVDMETLLAESDVLTVHVPLTEHTRGSIGAAELRRMRPGARVINVARGGIIDEAALAQAVRDGVIAGAAIDVFTKEPVPEGHPLIGVDGIVVTPHLGASTAEAQVNVAADVADQIVEYLRGGSPRYAVNAPAVNPEELARLRPYLELGRKMGSLAAQLSSGGVQRVICSYAGELAAVDTTLVTAEVLRGLLGHFTDTRLNAINAKTVARSMGVDVDEHTTTRSVDHANSVFVEVVGERRLLVAGTHFDGVPRITRIDDFRVDMQPSGTFLVVQHEDRPGVIAAVSSLLASNDINIARIELGRDHPRGRAVMLMEIDDAVDGALLERLATVANLEQLRQVRL</sequence>
<evidence type="ECO:0000259" key="12">
    <source>
        <dbReference type="PROSITE" id="PS51671"/>
    </source>
</evidence>
<organism evidence="13 14">
    <name type="scientific">Candidatus Aeolococcus gillhamiae</name>
    <dbReference type="NCBI Taxonomy" id="3127015"/>
    <lineage>
        <taxon>Bacteria</taxon>
        <taxon>Bacillati</taxon>
        <taxon>Candidatus Dormiibacterota</taxon>
        <taxon>Candidatus Dormibacteria</taxon>
        <taxon>Candidatus Aeolococcales</taxon>
        <taxon>Candidatus Aeolococcaceae</taxon>
        <taxon>Candidatus Aeolococcus</taxon>
    </lineage>
</organism>
<name>A0A934JRZ9_9BACT</name>
<dbReference type="CDD" id="cd04902">
    <property type="entry name" value="ACT_3PGDH-xct"/>
    <property type="match status" value="1"/>
</dbReference>
<dbReference type="NCBIfam" id="TIGR01327">
    <property type="entry name" value="PGDH"/>
    <property type="match status" value="1"/>
</dbReference>
<dbReference type="EMBL" id="JAEKNS010000074">
    <property type="protein sequence ID" value="MBJ7594566.1"/>
    <property type="molecule type" value="Genomic_DNA"/>
</dbReference>
<keyword evidence="7 11" id="KW-0520">NAD</keyword>
<dbReference type="SUPFAM" id="SSF51735">
    <property type="entry name" value="NAD(P)-binding Rossmann-fold domains"/>
    <property type="match status" value="1"/>
</dbReference>
<dbReference type="PROSITE" id="PS51671">
    <property type="entry name" value="ACT"/>
    <property type="match status" value="1"/>
</dbReference>
<evidence type="ECO:0000313" key="14">
    <source>
        <dbReference type="Proteomes" id="UP000606991"/>
    </source>
</evidence>
<gene>
    <name evidence="13" type="ORF">JF886_06820</name>
</gene>
<reference evidence="13 14" key="1">
    <citation type="submission" date="2020-10" db="EMBL/GenBank/DDBJ databases">
        <title>Ca. Dormibacterota MAGs.</title>
        <authorList>
            <person name="Montgomery K."/>
        </authorList>
    </citation>
    <scope>NUCLEOTIDE SEQUENCE [LARGE SCALE GENOMIC DNA]</scope>
    <source>
        <strain evidence="13">SC8812_S17_18</strain>
    </source>
</reference>
<evidence type="ECO:0000256" key="4">
    <source>
        <dbReference type="ARBA" id="ARBA00021582"/>
    </source>
</evidence>
<dbReference type="GO" id="GO:0051287">
    <property type="term" value="F:NAD binding"/>
    <property type="evidence" value="ECO:0007669"/>
    <property type="project" value="UniProtKB-UniRule"/>
</dbReference>
<comment type="catalytic activity">
    <reaction evidence="10 11">
        <text>(2R)-3-phosphoglycerate + NAD(+) = 3-phosphooxypyruvate + NADH + H(+)</text>
        <dbReference type="Rhea" id="RHEA:12641"/>
        <dbReference type="ChEBI" id="CHEBI:15378"/>
        <dbReference type="ChEBI" id="CHEBI:18110"/>
        <dbReference type="ChEBI" id="CHEBI:57540"/>
        <dbReference type="ChEBI" id="CHEBI:57945"/>
        <dbReference type="ChEBI" id="CHEBI:58272"/>
        <dbReference type="EC" id="1.1.1.95"/>
    </reaction>
</comment>
<dbReference type="GO" id="GO:0006564">
    <property type="term" value="P:L-serine biosynthetic process"/>
    <property type="evidence" value="ECO:0007669"/>
    <property type="project" value="UniProtKB-UniRule"/>
</dbReference>
<evidence type="ECO:0000313" key="13">
    <source>
        <dbReference type="EMBL" id="MBJ7594566.1"/>
    </source>
</evidence>
<dbReference type="PANTHER" id="PTHR42789:SF1">
    <property type="entry name" value="D-ISOMER SPECIFIC 2-HYDROXYACID DEHYDROGENASE FAMILY PROTEIN (AFU_ORTHOLOGUE AFUA_6G10090)"/>
    <property type="match status" value="1"/>
</dbReference>
<evidence type="ECO:0000256" key="11">
    <source>
        <dbReference type="RuleBase" id="RU363003"/>
    </source>
</evidence>
<evidence type="ECO:0000256" key="7">
    <source>
        <dbReference type="ARBA" id="ARBA00023027"/>
    </source>
</evidence>
<evidence type="ECO:0000256" key="10">
    <source>
        <dbReference type="ARBA" id="ARBA00048731"/>
    </source>
</evidence>
<dbReference type="SUPFAM" id="SSF55021">
    <property type="entry name" value="ACT-like"/>
    <property type="match status" value="1"/>
</dbReference>
<dbReference type="Pfam" id="PF02826">
    <property type="entry name" value="2-Hacid_dh_C"/>
    <property type="match status" value="1"/>
</dbReference>
<dbReference type="Pfam" id="PF01842">
    <property type="entry name" value="ACT"/>
    <property type="match status" value="1"/>
</dbReference>
<dbReference type="FunFam" id="3.40.50.720:FF:000021">
    <property type="entry name" value="D-3-phosphoglycerate dehydrogenase"/>
    <property type="match status" value="1"/>
</dbReference>
<dbReference type="InterPro" id="IPR006139">
    <property type="entry name" value="D-isomer_2_OHA_DH_cat_dom"/>
</dbReference>
<dbReference type="InterPro" id="IPR029009">
    <property type="entry name" value="ASB_dom_sf"/>
</dbReference>
<dbReference type="InterPro" id="IPR029752">
    <property type="entry name" value="D-isomer_DH_CS1"/>
</dbReference>
<dbReference type="CDD" id="cd12173">
    <property type="entry name" value="PGDH_4"/>
    <property type="match status" value="1"/>
</dbReference>
<comment type="function">
    <text evidence="1">Catalyzes the reversible oxidation of 3-phospho-D-glycerate to 3-phosphonooxypyruvate, the first step of the phosphorylated L-serine biosynthesis pathway. Also catalyzes the reversible oxidation of 2-hydroxyglutarate to 2-oxoglutarate.</text>
</comment>
<dbReference type="InterPro" id="IPR045626">
    <property type="entry name" value="PGDH_ASB_dom"/>
</dbReference>
<dbReference type="Pfam" id="PF00389">
    <property type="entry name" value="2-Hacid_dh"/>
    <property type="match status" value="1"/>
</dbReference>
<feature type="domain" description="ACT" evidence="12">
    <location>
        <begin position="474"/>
        <end position="546"/>
    </location>
</feature>
<comment type="similarity">
    <text evidence="3 11">Belongs to the D-isomer specific 2-hydroxyacid dehydrogenase family.</text>
</comment>
<evidence type="ECO:0000256" key="5">
    <source>
        <dbReference type="ARBA" id="ARBA00022605"/>
    </source>
</evidence>
<dbReference type="InterPro" id="IPR002912">
    <property type="entry name" value="ACT_dom"/>
</dbReference>
<dbReference type="PROSITE" id="PS00671">
    <property type="entry name" value="D_2_HYDROXYACID_DH_3"/>
    <property type="match status" value="1"/>
</dbReference>
<evidence type="ECO:0000256" key="8">
    <source>
        <dbReference type="ARBA" id="ARBA00023299"/>
    </source>
</evidence>
<comment type="pathway">
    <text evidence="2 11">Amino-acid biosynthesis; L-serine biosynthesis; L-serine from 3-phospho-D-glycerate: step 1/3.</text>
</comment>
<dbReference type="InterPro" id="IPR050857">
    <property type="entry name" value="D-2-hydroxyacid_DH"/>
</dbReference>
<dbReference type="Gene3D" id="3.30.70.260">
    <property type="match status" value="1"/>
</dbReference>
<dbReference type="Proteomes" id="UP000606991">
    <property type="component" value="Unassembled WGS sequence"/>
</dbReference>
<dbReference type="InterPro" id="IPR045865">
    <property type="entry name" value="ACT-like_dom_sf"/>
</dbReference>
<dbReference type="InterPro" id="IPR006236">
    <property type="entry name" value="PGDH"/>
</dbReference>
<comment type="catalytic activity">
    <reaction evidence="9">
        <text>(R)-2-hydroxyglutarate + NAD(+) = 2-oxoglutarate + NADH + H(+)</text>
        <dbReference type="Rhea" id="RHEA:49612"/>
        <dbReference type="ChEBI" id="CHEBI:15378"/>
        <dbReference type="ChEBI" id="CHEBI:15801"/>
        <dbReference type="ChEBI" id="CHEBI:16810"/>
        <dbReference type="ChEBI" id="CHEBI:57540"/>
        <dbReference type="ChEBI" id="CHEBI:57945"/>
        <dbReference type="EC" id="1.1.1.399"/>
    </reaction>
</comment>
<keyword evidence="8 11" id="KW-0718">Serine biosynthesis</keyword>
<dbReference type="Gene3D" id="3.40.50.720">
    <property type="entry name" value="NAD(P)-binding Rossmann-like Domain"/>
    <property type="match status" value="2"/>
</dbReference>
<evidence type="ECO:0000256" key="1">
    <source>
        <dbReference type="ARBA" id="ARBA00003800"/>
    </source>
</evidence>